<name>A0ABT7S3E6_9CELL</name>
<sequence>MSGTSSGDVRRGAALMASGTAASRMLGLLRQMVLASAIGATGQAADAFSVANKLPNILYMLLVGGVLNAVLVPQVVQAYRRRTGQEYVDRLLTFGFAVLAGITLVLTLCAPLLVHIYGKGFTSAQVDLATTFAYWCVPQMFFYGMYALLGQVLNARGSFGPYMWAPVVNNIVSIAGFAVFIWMFGVAKAGPDGIAIAANWTVGQTTLLAGAATLGVIAQAVVLIPALRASGVHYRVRWGLRDSGLGRAGKVAGWTLAGLAIGQLGYIVVSQVASDAPNAPGAVGPTAGNAAYDWAFLIFMLPHSLVTVSLATALFTRLAGQAHEKDVDGVRATLSSGLRVVGLFTVLATAVVAVLAVPITQILLWTSGPRQVDAVAPVVVAMIVGLPAFGAWSMCQRVYYAYEDARGMVPIQIVMAAIVAGGTLLGRELLEPRWWVAGAGASMSLSYLVGALLALWLLRSRIRTVDGPRVLRVHVQAVFAGVVAAAIGGIVVLVMSHVLPRTNTSAILECVVVGTVMGVAYLVLLRLMHVGELDALMRPLLAKVRGRASRLPSGPRPPEGGSRQVDDAGGAVSEAVGRGTVLSGRYRVIQPVDSDLPGASAWQATDQILDRPVRVQVLSSGQISAALDGARRAALVTDARLVRVLDVGTHEGHGYVVSEQVTGPSLAHLLARGPLTADQARAVVGEAAAALEVARRRGVHHLALRPTSLHVTDDGRIVVSGLGLDAGMLGIITRDAHTTTRADTVGLVRVLYAALTGTWSPDASLPSFDVSLPAAPTVDDRPVPPADLIPDVPGDLDTLCAVTLGPNDDGPHTPGELVRELEPWGAIRAVQVTTGAIPVVPEASAEPFAMDAALAAAAAGDATQRLADDFTVDDMEDTAPIAVQRESIRTSYDAQPPPAGVNRPGTPPPAAPTRTSAFGAAAASSAASATSAMSAASSAWAEQTPAAPAPVPPAAQASQVPPVSPFDFDRIVEEQEYETEERRRFNPTALVLILVGIAVVIGVVLAFKALFSSLDSGAPTAERTSASPSASVTPTPEKSPTPSETPTTPADNGVPPVIASATTVDPSDDDGEHEEAVDRAFDGDESTYWYTQTYKQDDFAGFKNGVGYVIKLEDPATVHKVTLRVNGSGGKVEVRATGKNDPSGGKLLASGSFDSTTVLKLDPATELSTLTLWITQLPTAGDGAFRLELAEIELS</sequence>
<feature type="transmembrane region" description="Helical" evidence="9">
    <location>
        <begin position="432"/>
        <end position="458"/>
    </location>
</feature>
<dbReference type="Pfam" id="PF03023">
    <property type="entry name" value="MurJ"/>
    <property type="match status" value="1"/>
</dbReference>
<evidence type="ECO:0000256" key="8">
    <source>
        <dbReference type="SAM" id="MobiDB-lite"/>
    </source>
</evidence>
<feature type="compositionally biased region" description="Low complexity" evidence="8">
    <location>
        <begin position="1024"/>
        <end position="1049"/>
    </location>
</feature>
<accession>A0ABT7S3E6</accession>
<feature type="transmembrane region" description="Helical" evidence="9">
    <location>
        <begin position="340"/>
        <end position="363"/>
    </location>
</feature>
<feature type="transmembrane region" description="Helical" evidence="9">
    <location>
        <begin position="167"/>
        <end position="187"/>
    </location>
</feature>
<dbReference type="InterPro" id="IPR011009">
    <property type="entry name" value="Kinase-like_dom_sf"/>
</dbReference>
<dbReference type="InterPro" id="IPR004268">
    <property type="entry name" value="MurJ"/>
</dbReference>
<dbReference type="PANTHER" id="PTHR47019:SF1">
    <property type="entry name" value="LIPID II FLIPPASE MURJ"/>
    <property type="match status" value="1"/>
</dbReference>
<evidence type="ECO:0000256" key="6">
    <source>
        <dbReference type="ARBA" id="ARBA00022989"/>
    </source>
</evidence>
<evidence type="ECO:0000313" key="10">
    <source>
        <dbReference type="EMBL" id="MDM7830142.1"/>
    </source>
</evidence>
<dbReference type="Proteomes" id="UP001321453">
    <property type="component" value="Unassembled WGS sequence"/>
</dbReference>
<dbReference type="NCBIfam" id="TIGR01695">
    <property type="entry name" value="murJ_mviN"/>
    <property type="match status" value="1"/>
</dbReference>
<gene>
    <name evidence="10" type="primary">murJ</name>
    <name evidence="10" type="ORF">QRT05_02240</name>
</gene>
<keyword evidence="7 9" id="KW-0472">Membrane</keyword>
<feature type="transmembrane region" description="Helical" evidence="9">
    <location>
        <begin position="506"/>
        <end position="528"/>
    </location>
</feature>
<keyword evidence="4" id="KW-0133">Cell shape</keyword>
<evidence type="ECO:0000256" key="1">
    <source>
        <dbReference type="ARBA" id="ARBA00004651"/>
    </source>
</evidence>
<dbReference type="Gene3D" id="2.60.120.260">
    <property type="entry name" value="Galactose-binding domain-like"/>
    <property type="match status" value="1"/>
</dbReference>
<keyword evidence="6 9" id="KW-1133">Transmembrane helix</keyword>
<feature type="region of interest" description="Disordered" evidence="8">
    <location>
        <begin position="1017"/>
        <end position="1075"/>
    </location>
</feature>
<keyword evidence="3 9" id="KW-0812">Transmembrane</keyword>
<feature type="transmembrane region" description="Helical" evidence="9">
    <location>
        <begin position="132"/>
        <end position="155"/>
    </location>
</feature>
<dbReference type="RefSeq" id="WP_289444845.1">
    <property type="nucleotide sequence ID" value="NZ_JAUCGR010000001.1"/>
</dbReference>
<feature type="region of interest" description="Disordered" evidence="8">
    <location>
        <begin position="944"/>
        <end position="963"/>
    </location>
</feature>
<evidence type="ECO:0000256" key="9">
    <source>
        <dbReference type="SAM" id="Phobius"/>
    </source>
</evidence>
<dbReference type="InterPro" id="IPR051050">
    <property type="entry name" value="Lipid_II_flippase_MurJ/MviN"/>
</dbReference>
<evidence type="ECO:0000256" key="3">
    <source>
        <dbReference type="ARBA" id="ARBA00022692"/>
    </source>
</evidence>
<keyword evidence="5" id="KW-0573">Peptidoglycan synthesis</keyword>
<feature type="transmembrane region" description="Helical" evidence="9">
    <location>
        <begin position="57"/>
        <end position="79"/>
    </location>
</feature>
<dbReference type="PRINTS" id="PR01806">
    <property type="entry name" value="VIRFACTRMVIN"/>
</dbReference>
<comment type="subcellular location">
    <subcellularLocation>
        <location evidence="1">Cell membrane</location>
        <topology evidence="1">Multi-pass membrane protein</topology>
    </subcellularLocation>
</comment>
<reference evidence="10 11" key="1">
    <citation type="submission" date="2023-06" db="EMBL/GenBank/DDBJ databases">
        <title>Cellulomonas sp. MW9 Whole genome sequence.</title>
        <authorList>
            <person name="Park S."/>
        </authorList>
    </citation>
    <scope>NUCLEOTIDE SEQUENCE [LARGE SCALE GENOMIC DNA]</scope>
    <source>
        <strain evidence="10 11">MW9</strain>
    </source>
</reference>
<evidence type="ECO:0000256" key="5">
    <source>
        <dbReference type="ARBA" id="ARBA00022984"/>
    </source>
</evidence>
<feature type="compositionally biased region" description="Low complexity" evidence="8">
    <location>
        <begin position="549"/>
        <end position="563"/>
    </location>
</feature>
<dbReference type="Gene3D" id="3.30.200.20">
    <property type="entry name" value="Phosphorylase Kinase, domain 1"/>
    <property type="match status" value="1"/>
</dbReference>
<feature type="region of interest" description="Disordered" evidence="8">
    <location>
        <begin position="548"/>
        <end position="570"/>
    </location>
</feature>
<keyword evidence="11" id="KW-1185">Reference proteome</keyword>
<feature type="compositionally biased region" description="Pro residues" evidence="8">
    <location>
        <begin position="895"/>
        <end position="911"/>
    </location>
</feature>
<dbReference type="PANTHER" id="PTHR47019">
    <property type="entry name" value="LIPID II FLIPPASE MURJ"/>
    <property type="match status" value="1"/>
</dbReference>
<proteinExistence type="predicted"/>
<feature type="transmembrane region" description="Helical" evidence="9">
    <location>
        <begin position="470"/>
        <end position="494"/>
    </location>
</feature>
<protein>
    <submittedName>
        <fullName evidence="10">Murein biosynthesis integral membrane protein MurJ</fullName>
    </submittedName>
</protein>
<dbReference type="CDD" id="cd13973">
    <property type="entry name" value="PK_MviN-like"/>
    <property type="match status" value="1"/>
</dbReference>
<feature type="transmembrane region" description="Helical" evidence="9">
    <location>
        <begin position="91"/>
        <end position="117"/>
    </location>
</feature>
<dbReference type="Gene3D" id="1.10.510.10">
    <property type="entry name" value="Transferase(Phosphotransferase) domain 1"/>
    <property type="match status" value="1"/>
</dbReference>
<feature type="transmembrane region" description="Helical" evidence="9">
    <location>
        <begin position="294"/>
        <end position="319"/>
    </location>
</feature>
<evidence type="ECO:0000256" key="4">
    <source>
        <dbReference type="ARBA" id="ARBA00022960"/>
    </source>
</evidence>
<feature type="transmembrane region" description="Helical" evidence="9">
    <location>
        <begin position="251"/>
        <end position="274"/>
    </location>
</feature>
<keyword evidence="2" id="KW-1003">Cell membrane</keyword>
<organism evidence="10 11">
    <name type="scientific">Cellulomonas edaphi</name>
    <dbReference type="NCBI Taxonomy" id="3053468"/>
    <lineage>
        <taxon>Bacteria</taxon>
        <taxon>Bacillati</taxon>
        <taxon>Actinomycetota</taxon>
        <taxon>Actinomycetes</taxon>
        <taxon>Micrococcales</taxon>
        <taxon>Cellulomonadaceae</taxon>
        <taxon>Cellulomonas</taxon>
    </lineage>
</organism>
<dbReference type="EMBL" id="JAUCGR010000001">
    <property type="protein sequence ID" value="MDM7830142.1"/>
    <property type="molecule type" value="Genomic_DNA"/>
</dbReference>
<evidence type="ECO:0000256" key="2">
    <source>
        <dbReference type="ARBA" id="ARBA00022475"/>
    </source>
</evidence>
<evidence type="ECO:0000313" key="11">
    <source>
        <dbReference type="Proteomes" id="UP001321453"/>
    </source>
</evidence>
<feature type="region of interest" description="Disordered" evidence="8">
    <location>
        <begin position="881"/>
        <end position="918"/>
    </location>
</feature>
<dbReference type="CDD" id="cd13123">
    <property type="entry name" value="MATE_MurJ_like"/>
    <property type="match status" value="1"/>
</dbReference>
<feature type="transmembrane region" description="Helical" evidence="9">
    <location>
        <begin position="407"/>
        <end position="426"/>
    </location>
</feature>
<feature type="transmembrane region" description="Helical" evidence="9">
    <location>
        <begin position="989"/>
        <end position="1011"/>
    </location>
</feature>
<feature type="transmembrane region" description="Helical" evidence="9">
    <location>
        <begin position="375"/>
        <end position="395"/>
    </location>
</feature>
<evidence type="ECO:0000256" key="7">
    <source>
        <dbReference type="ARBA" id="ARBA00023136"/>
    </source>
</evidence>
<feature type="transmembrane region" description="Helical" evidence="9">
    <location>
        <begin position="207"/>
        <end position="230"/>
    </location>
</feature>
<dbReference type="SUPFAM" id="SSF56112">
    <property type="entry name" value="Protein kinase-like (PK-like)"/>
    <property type="match status" value="1"/>
</dbReference>
<comment type="caution">
    <text evidence="10">The sequence shown here is derived from an EMBL/GenBank/DDBJ whole genome shotgun (WGS) entry which is preliminary data.</text>
</comment>